<keyword evidence="4" id="KW-1185">Reference proteome</keyword>
<name>A0AAE3MCF5_9BACT</name>
<feature type="domain" description="Signal transduction histidine kinase internal region" evidence="2">
    <location>
        <begin position="193"/>
        <end position="270"/>
    </location>
</feature>
<feature type="transmembrane region" description="Helical" evidence="1">
    <location>
        <begin position="80"/>
        <end position="99"/>
    </location>
</feature>
<evidence type="ECO:0000313" key="3">
    <source>
        <dbReference type="EMBL" id="MCW3804901.1"/>
    </source>
</evidence>
<sequence>MIFKIKKKIKNRSWNVQLVIVVCMWLLVILVPVLAGDFEDKTNWDLIFKMWKEHALVFVMFLVNRFLLLPKLLFKGKRLFYALALALVFLCGSYTLYLVSSSNFKHFKEVRREIPQQGPPLEYREPPVFDGKSIMPPLHHEKDGHRNFAFPFANILILSILILGFDTGLVFSQKWIISEKNKALLEKENIENKMAFLQNQISPHFFMNTLNNIHALVDIDTEEAKESIIKLSRMMGYMLYESKTEKIPLQKEMDFIKSYIELMKIRFTDTVEIILDVPDKLPAVNIPPLLTISYIENAFKHGISYNENCFIRISFSFDKGRMVFDIINKIYERKGNVGNSGVGVENTKNRLDLIYGNNYKLEIGKLPDENLFAVNLNVPL</sequence>
<dbReference type="InterPro" id="IPR036890">
    <property type="entry name" value="HATPase_C_sf"/>
</dbReference>
<keyword evidence="1" id="KW-0472">Membrane</keyword>
<keyword evidence="3" id="KW-0418">Kinase</keyword>
<organism evidence="3 4">
    <name type="scientific">Plebeiibacterium marinum</name>
    <dbReference type="NCBI Taxonomy" id="2992111"/>
    <lineage>
        <taxon>Bacteria</taxon>
        <taxon>Pseudomonadati</taxon>
        <taxon>Bacteroidota</taxon>
        <taxon>Bacteroidia</taxon>
        <taxon>Marinilabiliales</taxon>
        <taxon>Marinilabiliaceae</taxon>
        <taxon>Plebeiibacterium</taxon>
    </lineage>
</organism>
<evidence type="ECO:0000259" key="2">
    <source>
        <dbReference type="Pfam" id="PF06580"/>
    </source>
</evidence>
<dbReference type="Proteomes" id="UP001207408">
    <property type="component" value="Unassembled WGS sequence"/>
</dbReference>
<dbReference type="PANTHER" id="PTHR34220">
    <property type="entry name" value="SENSOR HISTIDINE KINASE YPDA"/>
    <property type="match status" value="1"/>
</dbReference>
<comment type="caution">
    <text evidence="3">The sequence shown here is derived from an EMBL/GenBank/DDBJ whole genome shotgun (WGS) entry which is preliminary data.</text>
</comment>
<dbReference type="PANTHER" id="PTHR34220:SF7">
    <property type="entry name" value="SENSOR HISTIDINE KINASE YPDA"/>
    <property type="match status" value="1"/>
</dbReference>
<dbReference type="EMBL" id="JAPDPI010000006">
    <property type="protein sequence ID" value="MCW3804901.1"/>
    <property type="molecule type" value="Genomic_DNA"/>
</dbReference>
<keyword evidence="3" id="KW-0808">Transferase</keyword>
<dbReference type="GO" id="GO:0000155">
    <property type="term" value="F:phosphorelay sensor kinase activity"/>
    <property type="evidence" value="ECO:0007669"/>
    <property type="project" value="InterPro"/>
</dbReference>
<reference evidence="3" key="1">
    <citation type="submission" date="2022-10" db="EMBL/GenBank/DDBJ databases">
        <authorList>
            <person name="Yu W.X."/>
        </authorList>
    </citation>
    <scope>NUCLEOTIDE SEQUENCE</scope>
    <source>
        <strain evidence="3">D04</strain>
    </source>
</reference>
<dbReference type="Pfam" id="PF06580">
    <property type="entry name" value="His_kinase"/>
    <property type="match status" value="1"/>
</dbReference>
<evidence type="ECO:0000313" key="4">
    <source>
        <dbReference type="Proteomes" id="UP001207408"/>
    </source>
</evidence>
<proteinExistence type="predicted"/>
<keyword evidence="1" id="KW-0812">Transmembrane</keyword>
<accession>A0AAE3MCF5</accession>
<keyword evidence="1" id="KW-1133">Transmembrane helix</keyword>
<feature type="transmembrane region" description="Helical" evidence="1">
    <location>
        <begin position="148"/>
        <end position="171"/>
    </location>
</feature>
<gene>
    <name evidence="3" type="ORF">OM074_04635</name>
</gene>
<dbReference type="InterPro" id="IPR010559">
    <property type="entry name" value="Sig_transdc_His_kin_internal"/>
</dbReference>
<dbReference type="InterPro" id="IPR050640">
    <property type="entry name" value="Bact_2-comp_sensor_kinase"/>
</dbReference>
<dbReference type="AlphaFoldDB" id="A0AAE3MCF5"/>
<evidence type="ECO:0000256" key="1">
    <source>
        <dbReference type="SAM" id="Phobius"/>
    </source>
</evidence>
<protein>
    <submittedName>
        <fullName evidence="3">Histidine kinase</fullName>
    </submittedName>
</protein>
<feature type="transmembrane region" description="Helical" evidence="1">
    <location>
        <begin position="51"/>
        <end position="68"/>
    </location>
</feature>
<dbReference type="GO" id="GO:0016020">
    <property type="term" value="C:membrane"/>
    <property type="evidence" value="ECO:0007669"/>
    <property type="project" value="InterPro"/>
</dbReference>
<dbReference type="RefSeq" id="WP_301198123.1">
    <property type="nucleotide sequence ID" value="NZ_JAPDPI010000006.1"/>
</dbReference>
<dbReference type="SUPFAM" id="SSF55874">
    <property type="entry name" value="ATPase domain of HSP90 chaperone/DNA topoisomerase II/histidine kinase"/>
    <property type="match status" value="1"/>
</dbReference>